<protein>
    <submittedName>
        <fullName evidence="3">Fungal specific transcription factor domain-containing protein</fullName>
    </submittedName>
</protein>
<dbReference type="GO" id="GO:0003677">
    <property type="term" value="F:DNA binding"/>
    <property type="evidence" value="ECO:0007669"/>
    <property type="project" value="InterPro"/>
</dbReference>
<evidence type="ECO:0000313" key="4">
    <source>
        <dbReference type="Proteomes" id="UP000703269"/>
    </source>
</evidence>
<accession>A0A9P3G986</accession>
<reference evidence="3 4" key="1">
    <citation type="submission" date="2021-08" db="EMBL/GenBank/DDBJ databases">
        <title>Draft Genome Sequence of Phanerochaete sordida strain YK-624.</title>
        <authorList>
            <person name="Mori T."/>
            <person name="Dohra H."/>
            <person name="Suzuki T."/>
            <person name="Kawagishi H."/>
            <person name="Hirai H."/>
        </authorList>
    </citation>
    <scope>NUCLEOTIDE SEQUENCE [LARGE SCALE GENOMIC DNA]</scope>
    <source>
        <strain evidence="3 4">YK-624</strain>
    </source>
</reference>
<dbReference type="EMBL" id="BPQB01000014">
    <property type="protein sequence ID" value="GJE89775.1"/>
    <property type="molecule type" value="Genomic_DNA"/>
</dbReference>
<organism evidence="3 4">
    <name type="scientific">Phanerochaete sordida</name>
    <dbReference type="NCBI Taxonomy" id="48140"/>
    <lineage>
        <taxon>Eukaryota</taxon>
        <taxon>Fungi</taxon>
        <taxon>Dikarya</taxon>
        <taxon>Basidiomycota</taxon>
        <taxon>Agaricomycotina</taxon>
        <taxon>Agaricomycetes</taxon>
        <taxon>Polyporales</taxon>
        <taxon>Phanerochaetaceae</taxon>
        <taxon>Phanerochaete</taxon>
    </lineage>
</organism>
<keyword evidence="4" id="KW-1185">Reference proteome</keyword>
<feature type="domain" description="Xylanolytic transcriptional activator regulatory" evidence="2">
    <location>
        <begin position="187"/>
        <end position="260"/>
    </location>
</feature>
<dbReference type="SMART" id="SM00906">
    <property type="entry name" value="Fungal_trans"/>
    <property type="match status" value="1"/>
</dbReference>
<dbReference type="PANTHER" id="PTHR46910:SF38">
    <property type="entry name" value="ZN(2)-C6 FUNGAL-TYPE DOMAIN-CONTAINING PROTEIN"/>
    <property type="match status" value="1"/>
</dbReference>
<evidence type="ECO:0000256" key="1">
    <source>
        <dbReference type="ARBA" id="ARBA00023242"/>
    </source>
</evidence>
<dbReference type="Pfam" id="PF04082">
    <property type="entry name" value="Fungal_trans"/>
    <property type="match status" value="1"/>
</dbReference>
<dbReference type="GO" id="GO:0003700">
    <property type="term" value="F:DNA-binding transcription factor activity"/>
    <property type="evidence" value="ECO:0007669"/>
    <property type="project" value="InterPro"/>
</dbReference>
<evidence type="ECO:0000313" key="3">
    <source>
        <dbReference type="EMBL" id="GJE89775.1"/>
    </source>
</evidence>
<dbReference type="OrthoDB" id="4456959at2759"/>
<dbReference type="InterPro" id="IPR050987">
    <property type="entry name" value="AtrR-like"/>
</dbReference>
<evidence type="ECO:0000259" key="2">
    <source>
        <dbReference type="SMART" id="SM00906"/>
    </source>
</evidence>
<name>A0A9P3G986_9APHY</name>
<dbReference type="AlphaFoldDB" id="A0A9P3G986"/>
<sequence length="618" mass="67739">MRLNDTKHAPFTGHSSYFPLIRAAIKMKHELATDSESSSPSEDEAMRMSHRRPMFWIQHSDTLPPVPPFTDFPDPAQLHTLLDAYFRLVHVYFPLLHAPTLLRGVAAGLHRADPGFGAVLLLVCALGARFAPECASARGGQCAGWRWFDQVRAARPLIALGATTLADLQVSALAAAYVATLALPHANYTLVGHGLRASLDLGAHRRATYGPTPTIEDELRKRAFWCLVVMDRGMCTILGRPCSIQEEDFDLDYPIECDDEYWVTEDSQQSFKQPSGQPSTVAHFNEFLKLTRIHVRAMRTIYSLQGAKDLQQPERAQEIITDLDSELNKWEASVPEYLKYDPHRTDLPFAAQAASLCAAHHSLRIFIHRPFIIESTRASVPFPSRAICTNAARSCIQMLERYFALSGPGLIYQYHIGSLFQAALVTLLHIWQSMRTGTADGFAEEFALVARALRVFSSLESHWDVAGRFWDMLQDLAGAVEARVRRGAYGPVHPASTSTIPTAAAAAPGMAHGYEAGLDGTNALFASQPAFWGDPLADAYGGPSDPDLEALFADLLPTLAFDGPFFAPDVPPNGGTNPGTAPPPYGHVLADGWGPEFGVGARPWPSGADEWLSDRATR</sequence>
<dbReference type="CDD" id="cd12148">
    <property type="entry name" value="fungal_TF_MHR"/>
    <property type="match status" value="1"/>
</dbReference>
<dbReference type="PANTHER" id="PTHR46910">
    <property type="entry name" value="TRANSCRIPTION FACTOR PDR1"/>
    <property type="match status" value="1"/>
</dbReference>
<dbReference type="GO" id="GO:0008270">
    <property type="term" value="F:zinc ion binding"/>
    <property type="evidence" value="ECO:0007669"/>
    <property type="project" value="InterPro"/>
</dbReference>
<dbReference type="InterPro" id="IPR007219">
    <property type="entry name" value="XnlR_reg_dom"/>
</dbReference>
<dbReference type="Proteomes" id="UP000703269">
    <property type="component" value="Unassembled WGS sequence"/>
</dbReference>
<gene>
    <name evidence="3" type="ORF">PsYK624_058820</name>
</gene>
<keyword evidence="1" id="KW-0539">Nucleus</keyword>
<dbReference type="GO" id="GO:0006351">
    <property type="term" value="P:DNA-templated transcription"/>
    <property type="evidence" value="ECO:0007669"/>
    <property type="project" value="InterPro"/>
</dbReference>
<comment type="caution">
    <text evidence="3">The sequence shown here is derived from an EMBL/GenBank/DDBJ whole genome shotgun (WGS) entry which is preliminary data.</text>
</comment>
<proteinExistence type="predicted"/>